<feature type="transmembrane region" description="Helical" evidence="9">
    <location>
        <begin position="605"/>
        <end position="626"/>
    </location>
</feature>
<feature type="transmembrane region" description="Helical" evidence="9">
    <location>
        <begin position="977"/>
        <end position="1003"/>
    </location>
</feature>
<dbReference type="GO" id="GO:0008509">
    <property type="term" value="F:monoatomic anion transmembrane transporter activity"/>
    <property type="evidence" value="ECO:0007669"/>
    <property type="project" value="InterPro"/>
</dbReference>
<dbReference type="InterPro" id="IPR003024">
    <property type="entry name" value="Na/HCO3_transpt"/>
</dbReference>
<feature type="compositionally biased region" description="Basic residues" evidence="10">
    <location>
        <begin position="1150"/>
        <end position="1161"/>
    </location>
</feature>
<keyword evidence="3 9" id="KW-0813">Transport</keyword>
<evidence type="ECO:0000256" key="5">
    <source>
        <dbReference type="ARBA" id="ARBA00022692"/>
    </source>
</evidence>
<evidence type="ECO:0000256" key="1">
    <source>
        <dbReference type="ARBA" id="ARBA00004554"/>
    </source>
</evidence>
<feature type="transmembrane region" description="Helical" evidence="9">
    <location>
        <begin position="520"/>
        <end position="541"/>
    </location>
</feature>
<evidence type="ECO:0000256" key="6">
    <source>
        <dbReference type="ARBA" id="ARBA00022989"/>
    </source>
</evidence>
<dbReference type="InterPro" id="IPR011531">
    <property type="entry name" value="HCO3_transpt-like_TM_dom"/>
</dbReference>
<comment type="similarity">
    <text evidence="2 9">Belongs to the anion exchanger (TC 2.A.31) family.</text>
</comment>
<evidence type="ECO:0000256" key="10">
    <source>
        <dbReference type="SAM" id="MobiDB-lite"/>
    </source>
</evidence>
<feature type="domain" description="Band 3 cytoplasmic" evidence="12">
    <location>
        <begin position="103"/>
        <end position="418"/>
    </location>
</feature>
<feature type="transmembrane region" description="Helical" evidence="9">
    <location>
        <begin position="548"/>
        <end position="568"/>
    </location>
</feature>
<feature type="compositionally biased region" description="Low complexity" evidence="10">
    <location>
        <begin position="457"/>
        <end position="466"/>
    </location>
</feature>
<protein>
    <recommendedName>
        <fullName evidence="9">Anion exchange protein</fullName>
    </recommendedName>
</protein>
<dbReference type="PRINTS" id="PR01232">
    <property type="entry name" value="NAHCO3TRSPRT"/>
</dbReference>
<gene>
    <name evidence="13" type="primary">slc4a-1</name>
</gene>
<proteinExistence type="evidence at transcript level"/>
<feature type="compositionally biased region" description="Polar residues" evidence="10">
    <location>
        <begin position="1177"/>
        <end position="1186"/>
    </location>
</feature>
<dbReference type="InterPro" id="IPR003020">
    <property type="entry name" value="HCO3_transpt_euk"/>
</dbReference>
<keyword evidence="8 9" id="KW-0472">Membrane</keyword>
<feature type="transmembrane region" description="Helical" evidence="9">
    <location>
        <begin position="951"/>
        <end position="970"/>
    </location>
</feature>
<evidence type="ECO:0000256" key="7">
    <source>
        <dbReference type="ARBA" id="ARBA00023065"/>
    </source>
</evidence>
<sequence>MDITVGDEPILDRGFQFTHYHPSEDEIEDHRSQRALYIGVHMPPDRIHQPTRQRRRRHKKSKQGQHDKKDYLTEIAEDDTEKATDPSQHVMFLLGEDEDEETHNLFCEMDELRLDDEGEPEWKETARWIKFEEDVEEGGERWSKPHVASLSLYSLFEVRNCITSAVNMFNVEANNFETIIEIILNKIVSEKKISPDQREKVKEMLQRKHVHLHERRHKSNAKGSQLPLIRSLADIGKKYSSKEVDKVQLQRRNSDYPTKFTRFDANSSQPSIIKSSSSIYVDKNRIDVDQCGSDNLASQKFDLHFFKKIPLGAETSNIMVGETDFLNQMVVVFIRLKEAVILGELTEVPVPTRFVFVMLGPQGSAVKNHEIGRSMATLMSDDVFHDVAYKARNLDDLLAGIDEFLSNCTVLPPAEWDPSIRIEPPKSGPIARKVPSMPNGAQALLTASGDGRGGNNNGTPSSGTGPASVVNKLQPVEEESHADPTLRRTGRLFGGLIEDVKRKAPFYLSDFKDAIHVQCFASFFFLYFACLTPIITFGGLLVQATGGYLGAIESILSGTIVGVVYSLFSGQPLTIMGSTGPVLVFESIVYNICERMRWDYLPFRLWIGVWIAAYLFLMVAFDLSALVRYITRFTEESFAALIALIFMVEAFKKLFLIVDYYPIDTRWNIDMIKNRTCECFPRNATAMDAFFQKNNKPSNVYMPPMLYPVPLNSSVIDIVNNIDWQNISNYHFTWDYKKYRLICTKWGGIWTGSGCGNYFIPDVFFFSCLLFIGTFVLSYGLKMMRNAQFFPNWVRSLISDFAVMIAISSMTLLDWSLGFHTPKLNVPAKFEPTLGYKMRGWVIPALGKNPWWTIIIAMGPALLAVILIFMDQQITAVIVNRKENKLKKGSGYHLDLLVVAILILVNSILGIPWFVAATVLSINHVMSLKKESENTAPGERPVFLGCREQRVTGTIIFLVIGLSVFLTPLLKRIPMAVLYGVFLFMGVASLKGVQLMQRISLFFMPAKYQPDYIFLRYVPLRRVHLFTIIQIILLVLLWVIKTINVMSICFPIMVLALCFVRKGLEYLFTYNELKWLDDIMPNHKKPPQDDNENDIEKCGSTELIKMTETNLEFNSSTNKVIRSNDSGINISEEMGKTAIWKQLSGGTKSGHSKNKKRKKREHNAADRSGNKDMESGDQGNSDNSHVQPLLNDSRESGRDNKHHYMTTPEIVVNPPSARESPELKHQNPKV</sequence>
<dbReference type="GO" id="GO:0016323">
    <property type="term" value="C:basolateral plasma membrane"/>
    <property type="evidence" value="ECO:0007669"/>
    <property type="project" value="UniProtKB-SubCell"/>
</dbReference>
<feature type="compositionally biased region" description="Basic and acidic residues" evidence="10">
    <location>
        <begin position="1219"/>
        <end position="1230"/>
    </location>
</feature>
<feature type="compositionally biased region" description="Basic residues" evidence="10">
    <location>
        <begin position="49"/>
        <end position="63"/>
    </location>
</feature>
<evidence type="ECO:0000256" key="3">
    <source>
        <dbReference type="ARBA" id="ARBA00022448"/>
    </source>
</evidence>
<feature type="region of interest" description="Disordered" evidence="10">
    <location>
        <begin position="441"/>
        <end position="469"/>
    </location>
</feature>
<reference evidence="13" key="1">
    <citation type="journal article" date="2015" name="Elife">
        <title>Stem cells and fluid flow drive cyst formation in an invertebrate excretory organ.</title>
        <authorList>
            <person name="Thi-Kim Vu H."/>
            <person name="Rink J.C."/>
            <person name="McKinney S.A."/>
            <person name="McClain M."/>
            <person name="Lakshmanaperumal N."/>
            <person name="Alexander R."/>
            <person name="Sanchez Alvarado A."/>
        </authorList>
    </citation>
    <scope>NUCLEOTIDE SEQUENCE</scope>
</reference>
<dbReference type="GO" id="GO:0051453">
    <property type="term" value="P:regulation of intracellular pH"/>
    <property type="evidence" value="ECO:0007669"/>
    <property type="project" value="TreeGrafter"/>
</dbReference>
<evidence type="ECO:0000256" key="2">
    <source>
        <dbReference type="ARBA" id="ARBA00010993"/>
    </source>
</evidence>
<dbReference type="Gene3D" id="1.10.287.570">
    <property type="entry name" value="Helical hairpin bin"/>
    <property type="match status" value="1"/>
</dbReference>
<keyword evidence="4" id="KW-1003">Cell membrane</keyword>
<name>A0A0H3YF38_SCHMD</name>
<feature type="compositionally biased region" description="Basic and acidic residues" evidence="10">
    <location>
        <begin position="1162"/>
        <end position="1174"/>
    </location>
</feature>
<dbReference type="InterPro" id="IPR013769">
    <property type="entry name" value="Band3_cytoplasmic_dom"/>
</dbReference>
<dbReference type="Pfam" id="PF00955">
    <property type="entry name" value="HCO3_cotransp"/>
    <property type="match status" value="1"/>
</dbReference>
<dbReference type="SUPFAM" id="SSF55804">
    <property type="entry name" value="Phoshotransferase/anion transport protein"/>
    <property type="match status" value="1"/>
</dbReference>
<feature type="transmembrane region" description="Helical" evidence="9">
    <location>
        <begin position="851"/>
        <end position="870"/>
    </location>
</feature>
<dbReference type="Pfam" id="PF07565">
    <property type="entry name" value="Band_3_cyto"/>
    <property type="match status" value="1"/>
</dbReference>
<evidence type="ECO:0000313" key="13">
    <source>
        <dbReference type="EMBL" id="AKN21407.1"/>
    </source>
</evidence>
<keyword evidence="7 9" id="KW-0406">Ion transport</keyword>
<evidence type="ECO:0000259" key="11">
    <source>
        <dbReference type="Pfam" id="PF00955"/>
    </source>
</evidence>
<dbReference type="PANTHER" id="PTHR11453">
    <property type="entry name" value="ANION EXCHANGE PROTEIN"/>
    <property type="match status" value="1"/>
</dbReference>
<feature type="region of interest" description="Disordered" evidence="10">
    <location>
        <begin position="42"/>
        <end position="71"/>
    </location>
</feature>
<feature type="transmembrane region" description="Helical" evidence="9">
    <location>
        <begin position="793"/>
        <end position="813"/>
    </location>
</feature>
<dbReference type="NCBIfam" id="TIGR00834">
    <property type="entry name" value="ae"/>
    <property type="match status" value="1"/>
</dbReference>
<feature type="transmembrane region" description="Helical" evidence="9">
    <location>
        <begin position="891"/>
        <end position="915"/>
    </location>
</feature>
<dbReference type="InterPro" id="IPR016152">
    <property type="entry name" value="PTrfase/Anion_transptr"/>
</dbReference>
<feature type="domain" description="Bicarbonate transporter-like transmembrane" evidence="11">
    <location>
        <begin position="491"/>
        <end position="1081"/>
    </location>
</feature>
<dbReference type="AlphaFoldDB" id="A0A0H3YF38"/>
<keyword evidence="5 9" id="KW-0812">Transmembrane</keyword>
<dbReference type="Gene3D" id="3.40.930.10">
    <property type="entry name" value="Mannitol-specific EII, Chain A"/>
    <property type="match status" value="1"/>
</dbReference>
<feature type="transmembrane region" description="Helical" evidence="9">
    <location>
        <begin position="1023"/>
        <end position="1040"/>
    </location>
</feature>
<dbReference type="EMBL" id="KT163457">
    <property type="protein sequence ID" value="AKN21407.1"/>
    <property type="molecule type" value="mRNA"/>
</dbReference>
<dbReference type="FunFam" id="1.10.287.570:FF:000001">
    <property type="entry name" value="Anion exchange protein"/>
    <property type="match status" value="1"/>
</dbReference>
<comment type="subcellular location">
    <subcellularLocation>
        <location evidence="1">Basolateral cell membrane</location>
        <topology evidence="1">Multi-pass membrane protein</topology>
    </subcellularLocation>
    <subcellularLocation>
        <location evidence="9">Membrane</location>
        <topology evidence="9">Multi-pass membrane protein</topology>
    </subcellularLocation>
</comment>
<evidence type="ECO:0000256" key="4">
    <source>
        <dbReference type="ARBA" id="ARBA00022475"/>
    </source>
</evidence>
<evidence type="ECO:0000256" key="8">
    <source>
        <dbReference type="ARBA" id="ARBA00023136"/>
    </source>
</evidence>
<keyword evidence="6 9" id="KW-1133">Transmembrane helix</keyword>
<dbReference type="GO" id="GO:0005452">
    <property type="term" value="F:solute:inorganic anion antiporter activity"/>
    <property type="evidence" value="ECO:0007669"/>
    <property type="project" value="InterPro"/>
</dbReference>
<evidence type="ECO:0000259" key="12">
    <source>
        <dbReference type="Pfam" id="PF07565"/>
    </source>
</evidence>
<feature type="transmembrane region" description="Helical" evidence="9">
    <location>
        <begin position="763"/>
        <end position="781"/>
    </location>
</feature>
<feature type="transmembrane region" description="Helical" evidence="9">
    <location>
        <begin position="638"/>
        <end position="658"/>
    </location>
</feature>
<dbReference type="GO" id="GO:0008510">
    <property type="term" value="F:sodium:bicarbonate symporter activity"/>
    <property type="evidence" value="ECO:0007669"/>
    <property type="project" value="TreeGrafter"/>
</dbReference>
<feature type="region of interest" description="Disordered" evidence="10">
    <location>
        <begin position="1141"/>
        <end position="1230"/>
    </location>
</feature>
<evidence type="ECO:0000256" key="9">
    <source>
        <dbReference type="RuleBase" id="RU362035"/>
    </source>
</evidence>
<dbReference type="PRINTS" id="PR01231">
    <property type="entry name" value="HCO3TRNSPORT"/>
</dbReference>
<dbReference type="PANTHER" id="PTHR11453:SF36">
    <property type="entry name" value="ANION EXCHANGE PROTEIN"/>
    <property type="match status" value="1"/>
</dbReference>
<dbReference type="OrthoDB" id="1735926at2759"/>
<organism evidence="13">
    <name type="scientific">Schmidtea mediterranea</name>
    <name type="common">Freshwater planarian flatworm</name>
    <dbReference type="NCBI Taxonomy" id="79327"/>
    <lineage>
        <taxon>Eukaryota</taxon>
        <taxon>Metazoa</taxon>
        <taxon>Spiralia</taxon>
        <taxon>Lophotrochozoa</taxon>
        <taxon>Platyhelminthes</taxon>
        <taxon>Rhabditophora</taxon>
        <taxon>Seriata</taxon>
        <taxon>Tricladida</taxon>
        <taxon>Continenticola</taxon>
        <taxon>Geoplanoidea</taxon>
        <taxon>Dugesiidae</taxon>
        <taxon>Schmidtea</taxon>
    </lineage>
</organism>
<accession>A0A0H3YF38</accession>